<keyword evidence="2" id="KW-1185">Reference proteome</keyword>
<reference evidence="1" key="1">
    <citation type="submission" date="2023-01" db="EMBL/GenBank/DDBJ databases">
        <title>The growth and conidiation of Purpureocillium lavendulum are regulated by nitrogen source and histone H3K14 acetylation.</title>
        <authorList>
            <person name="Tang P."/>
            <person name="Han J."/>
            <person name="Zhang C."/>
            <person name="Tang P."/>
            <person name="Qi F."/>
            <person name="Zhang K."/>
            <person name="Liang L."/>
        </authorList>
    </citation>
    <scope>NUCLEOTIDE SEQUENCE</scope>
    <source>
        <strain evidence="1">YMF1.00683</strain>
    </source>
</reference>
<evidence type="ECO:0000313" key="1">
    <source>
        <dbReference type="EMBL" id="KAJ6436668.1"/>
    </source>
</evidence>
<organism evidence="1 2">
    <name type="scientific">Purpureocillium lavendulum</name>
    <dbReference type="NCBI Taxonomy" id="1247861"/>
    <lineage>
        <taxon>Eukaryota</taxon>
        <taxon>Fungi</taxon>
        <taxon>Dikarya</taxon>
        <taxon>Ascomycota</taxon>
        <taxon>Pezizomycotina</taxon>
        <taxon>Sordariomycetes</taxon>
        <taxon>Hypocreomycetidae</taxon>
        <taxon>Hypocreales</taxon>
        <taxon>Ophiocordycipitaceae</taxon>
        <taxon>Purpureocillium</taxon>
    </lineage>
</organism>
<protein>
    <submittedName>
        <fullName evidence="1">Uncharacterized protein</fullName>
    </submittedName>
</protein>
<evidence type="ECO:0000313" key="2">
    <source>
        <dbReference type="Proteomes" id="UP001163105"/>
    </source>
</evidence>
<sequence>MSDANNATVTPDELQAWSHLLRIGKKLKVDASFKFVESGKTARTAARGATAAQLADADVRLDAEQASLDPTGHKHYKLMTHHLKSLVKFVQDGNTLQGHGDVPDNIREQLYAEEHQAADLLAIYDHVKVNVGVQGFSIGLEGVLSLLRHLLRKNDYLAFFRSVKRDIRLPIDGLRPKR</sequence>
<comment type="caution">
    <text evidence="1">The sequence shown here is derived from an EMBL/GenBank/DDBJ whole genome shotgun (WGS) entry which is preliminary data.</text>
</comment>
<dbReference type="Proteomes" id="UP001163105">
    <property type="component" value="Unassembled WGS sequence"/>
</dbReference>
<dbReference type="EMBL" id="JAQHRD010000018">
    <property type="protein sequence ID" value="KAJ6436668.1"/>
    <property type="molecule type" value="Genomic_DNA"/>
</dbReference>
<proteinExistence type="predicted"/>
<gene>
    <name evidence="1" type="ORF">O9K51_10787</name>
</gene>
<name>A0AB34FCB7_9HYPO</name>
<dbReference type="AlphaFoldDB" id="A0AB34FCB7"/>
<accession>A0AB34FCB7</accession>